<keyword evidence="1" id="KW-0472">Membrane</keyword>
<gene>
    <name evidence="2" type="ORF">R2Q92_10520</name>
</gene>
<feature type="transmembrane region" description="Helical" evidence="1">
    <location>
        <begin position="80"/>
        <end position="99"/>
    </location>
</feature>
<evidence type="ECO:0000313" key="3">
    <source>
        <dbReference type="Proteomes" id="UP001291912"/>
    </source>
</evidence>
<proteinExistence type="predicted"/>
<keyword evidence="3" id="KW-1185">Reference proteome</keyword>
<feature type="transmembrane region" description="Helical" evidence="1">
    <location>
        <begin position="44"/>
        <end position="68"/>
    </location>
</feature>
<keyword evidence="1" id="KW-0812">Transmembrane</keyword>
<organism evidence="2 3">
    <name type="scientific">Microbacterium aquimaris</name>
    <dbReference type="NCBI Taxonomy" id="459816"/>
    <lineage>
        <taxon>Bacteria</taxon>
        <taxon>Bacillati</taxon>
        <taxon>Actinomycetota</taxon>
        <taxon>Actinomycetes</taxon>
        <taxon>Micrococcales</taxon>
        <taxon>Microbacteriaceae</taxon>
        <taxon>Microbacterium</taxon>
    </lineage>
</organism>
<evidence type="ECO:0000256" key="1">
    <source>
        <dbReference type="SAM" id="Phobius"/>
    </source>
</evidence>
<feature type="transmembrane region" description="Helical" evidence="1">
    <location>
        <begin position="12"/>
        <end position="32"/>
    </location>
</feature>
<protein>
    <recommendedName>
        <fullName evidence="4">Lipoprotein</fullName>
    </recommendedName>
</protein>
<dbReference type="EMBL" id="JAWJYN010000002">
    <property type="protein sequence ID" value="MDZ8162271.1"/>
    <property type="molecule type" value="Genomic_DNA"/>
</dbReference>
<dbReference type="RefSeq" id="WP_194424740.1">
    <property type="nucleotide sequence ID" value="NZ_BAAAPT010000002.1"/>
</dbReference>
<evidence type="ECO:0008006" key="4">
    <source>
        <dbReference type="Google" id="ProtNLM"/>
    </source>
</evidence>
<evidence type="ECO:0000313" key="2">
    <source>
        <dbReference type="EMBL" id="MDZ8162271.1"/>
    </source>
</evidence>
<sequence>MRAATAPGVANARIVIGASGVAVLGYAAFLALTTVAPAQYPAVLWWLIGAIVVHDGVLAPLVVAFGVLGRGTSERIGPRAAAVARAALVAAACCSLVLVPGLVVRATGARNPTIHAVDYPLVLVGLWVAAVCVAAAAVLIGRRGATARTK</sequence>
<feature type="transmembrane region" description="Helical" evidence="1">
    <location>
        <begin position="119"/>
        <end position="140"/>
    </location>
</feature>
<comment type="caution">
    <text evidence="2">The sequence shown here is derived from an EMBL/GenBank/DDBJ whole genome shotgun (WGS) entry which is preliminary data.</text>
</comment>
<accession>A0ABU5N883</accession>
<reference evidence="2 3" key="1">
    <citation type="submission" date="2023-10" db="EMBL/GenBank/DDBJ databases">
        <title>Microbacterium xanthum sp. nov., isolated from seaweed.</title>
        <authorList>
            <person name="Lee S.D."/>
        </authorList>
    </citation>
    <scope>NUCLEOTIDE SEQUENCE [LARGE SCALE GENOMIC DNA]</scope>
    <source>
        <strain evidence="2 3">KCTC 19124</strain>
    </source>
</reference>
<keyword evidence="1" id="KW-1133">Transmembrane helix</keyword>
<dbReference type="Proteomes" id="UP001291912">
    <property type="component" value="Unassembled WGS sequence"/>
</dbReference>
<name>A0ABU5N883_9MICO</name>